<evidence type="ECO:0000256" key="8">
    <source>
        <dbReference type="ARBA" id="ARBA00023136"/>
    </source>
</evidence>
<gene>
    <name evidence="11" type="ORF">DJ52_07805</name>
</gene>
<dbReference type="EMBL" id="JJMJ01000120">
    <property type="protein sequence ID" value="PPS21967.1"/>
    <property type="molecule type" value="Genomic_DNA"/>
</dbReference>
<dbReference type="InterPro" id="IPR048279">
    <property type="entry name" value="MdtK-like"/>
</dbReference>
<feature type="transmembrane region" description="Helical" evidence="10">
    <location>
        <begin position="179"/>
        <end position="202"/>
    </location>
</feature>
<keyword evidence="6 10" id="KW-0812">Transmembrane</keyword>
<dbReference type="CDD" id="cd13143">
    <property type="entry name" value="MATE_MepA_like"/>
    <property type="match status" value="1"/>
</dbReference>
<accession>A0ABX5B6N3</accession>
<dbReference type="InterPro" id="IPR002528">
    <property type="entry name" value="MATE_fam"/>
</dbReference>
<proteinExistence type="inferred from homology"/>
<evidence type="ECO:0000256" key="10">
    <source>
        <dbReference type="SAM" id="Phobius"/>
    </source>
</evidence>
<organism evidence="11 12">
    <name type="scientific">Brachyspira murdochii</name>
    <dbReference type="NCBI Taxonomy" id="84378"/>
    <lineage>
        <taxon>Bacteria</taxon>
        <taxon>Pseudomonadati</taxon>
        <taxon>Spirochaetota</taxon>
        <taxon>Spirochaetia</taxon>
        <taxon>Brachyspirales</taxon>
        <taxon>Brachyspiraceae</taxon>
        <taxon>Brachyspira</taxon>
    </lineage>
</organism>
<evidence type="ECO:0000256" key="2">
    <source>
        <dbReference type="ARBA" id="ARBA00008417"/>
    </source>
</evidence>
<protein>
    <recommendedName>
        <fullName evidence="3">Multidrug export protein MepA</fullName>
    </recommendedName>
</protein>
<keyword evidence="12" id="KW-1185">Reference proteome</keyword>
<keyword evidence="5" id="KW-1003">Cell membrane</keyword>
<keyword evidence="4" id="KW-0813">Transport</keyword>
<reference evidence="11 12" key="1">
    <citation type="submission" date="2014-04" db="EMBL/GenBank/DDBJ databases">
        <title>Whole genome sequence of 'Brachyspira hampsonii' D13-03603F2.</title>
        <authorList>
            <person name="Patterson A.H."/>
            <person name="Chaban B."/>
            <person name="Fernando C."/>
            <person name="Harding J.C."/>
            <person name="Hill J.E."/>
        </authorList>
    </citation>
    <scope>NUCLEOTIDE SEQUENCE [LARGE SCALE GENOMIC DNA]</scope>
    <source>
        <strain evidence="11 12">D13-03603F2</strain>
    </source>
</reference>
<dbReference type="PANTHER" id="PTHR43823">
    <property type="entry name" value="SPORULATION PROTEIN YKVU"/>
    <property type="match status" value="1"/>
</dbReference>
<keyword evidence="8 10" id="KW-0472">Membrane</keyword>
<keyword evidence="7 10" id="KW-1133">Transmembrane helix</keyword>
<dbReference type="Pfam" id="PF01554">
    <property type="entry name" value="MatE"/>
    <property type="match status" value="2"/>
</dbReference>
<dbReference type="RefSeq" id="WP_013112651.1">
    <property type="nucleotide sequence ID" value="NZ_JAWLQH010000005.1"/>
</dbReference>
<feature type="transmembrane region" description="Helical" evidence="10">
    <location>
        <begin position="208"/>
        <end position="231"/>
    </location>
</feature>
<name>A0ABX5B6N3_9SPIR</name>
<dbReference type="InterPro" id="IPR051327">
    <property type="entry name" value="MATE_MepA_subfamily"/>
</dbReference>
<dbReference type="InterPro" id="IPR045070">
    <property type="entry name" value="MATE_MepA-like"/>
</dbReference>
<evidence type="ECO:0000256" key="9">
    <source>
        <dbReference type="ARBA" id="ARBA00023251"/>
    </source>
</evidence>
<dbReference type="PANTHER" id="PTHR43823:SF3">
    <property type="entry name" value="MULTIDRUG EXPORT PROTEIN MEPA"/>
    <property type="match status" value="1"/>
</dbReference>
<dbReference type="PIRSF" id="PIRSF006603">
    <property type="entry name" value="DinF"/>
    <property type="match status" value="1"/>
</dbReference>
<evidence type="ECO:0000256" key="6">
    <source>
        <dbReference type="ARBA" id="ARBA00022692"/>
    </source>
</evidence>
<evidence type="ECO:0000313" key="12">
    <source>
        <dbReference type="Proteomes" id="UP000238924"/>
    </source>
</evidence>
<evidence type="ECO:0000256" key="7">
    <source>
        <dbReference type="ARBA" id="ARBA00022989"/>
    </source>
</evidence>
<feature type="transmembrane region" description="Helical" evidence="10">
    <location>
        <begin position="432"/>
        <end position="452"/>
    </location>
</feature>
<evidence type="ECO:0000256" key="4">
    <source>
        <dbReference type="ARBA" id="ARBA00022448"/>
    </source>
</evidence>
<comment type="caution">
    <text evidence="11">The sequence shown here is derived from an EMBL/GenBank/DDBJ whole genome shotgun (WGS) entry which is preliminary data.</text>
</comment>
<dbReference type="Proteomes" id="UP000238924">
    <property type="component" value="Unassembled WGS sequence"/>
</dbReference>
<comment type="similarity">
    <text evidence="2">Belongs to the multi antimicrobial extrusion (MATE) (TC 2.A.66.1) family. MepA subfamily.</text>
</comment>
<dbReference type="NCBIfam" id="TIGR00797">
    <property type="entry name" value="matE"/>
    <property type="match status" value="1"/>
</dbReference>
<feature type="transmembrane region" description="Helical" evidence="10">
    <location>
        <begin position="327"/>
        <end position="347"/>
    </location>
</feature>
<evidence type="ECO:0000256" key="3">
    <source>
        <dbReference type="ARBA" id="ARBA00022106"/>
    </source>
</evidence>
<keyword evidence="9" id="KW-0046">Antibiotic resistance</keyword>
<feature type="transmembrane region" description="Helical" evidence="10">
    <location>
        <begin position="30"/>
        <end position="51"/>
    </location>
</feature>
<feature type="transmembrane region" description="Helical" evidence="10">
    <location>
        <begin position="399"/>
        <end position="420"/>
    </location>
</feature>
<feature type="transmembrane region" description="Helical" evidence="10">
    <location>
        <begin position="107"/>
        <end position="130"/>
    </location>
</feature>
<feature type="transmembrane region" description="Helical" evidence="10">
    <location>
        <begin position="367"/>
        <end position="387"/>
    </location>
</feature>
<evidence type="ECO:0000313" key="11">
    <source>
        <dbReference type="EMBL" id="PPS21967.1"/>
    </source>
</evidence>
<evidence type="ECO:0000256" key="1">
    <source>
        <dbReference type="ARBA" id="ARBA00004651"/>
    </source>
</evidence>
<feature type="transmembrane region" description="Helical" evidence="10">
    <location>
        <begin position="63"/>
        <end position="86"/>
    </location>
</feature>
<comment type="subcellular location">
    <subcellularLocation>
        <location evidence="1">Cell membrane</location>
        <topology evidence="1">Multi-pass membrane protein</topology>
    </subcellularLocation>
</comment>
<evidence type="ECO:0000256" key="5">
    <source>
        <dbReference type="ARBA" id="ARBA00022475"/>
    </source>
</evidence>
<sequence>MKSNDEHELKETERQNKKYKELTESNIETLVIKLGIPTIISMLTTSFYNMADTFFVSKINTQSTAAVGIVFSMMAIIQAIGFFFGHGSGNYISIKLGAKETEEASKMAATGFLSAMIVGFIIFIIGTIFIKPLATILGSTETILPYSISYMRYILMGAPYMTASLVLNNQLRLQGNAVFAMIGLVTGAVLNIILDPILIFHFSMGVKGAAIGTIISQFAGFCILLVGTNVWGTLPIKLKDFSPSLQKYKAIVVGGLPSLCRQSISSFSTAFLNIASAPFGDAAIAAMSIVNRVAMFANSAIIGFGQGFQPVCGFNYGAKKYERVIKAFYFCVKISTFVLILLSIFIFMNSAQIVHMFNDKDEALLEVAYRALHYQALSLPLWGFITLSSMMLQTTRKTIRASILAVAKQGIFFIPIMYVFPKIFGLTGIEIAQPFADLLTFLLSIPLGLSIIREMKQELSRKAI</sequence>